<dbReference type="RefSeq" id="WP_176066593.1">
    <property type="nucleotide sequence ID" value="NZ_BJTG01000007.1"/>
</dbReference>
<dbReference type="EMBL" id="BJTG01000007">
    <property type="protein sequence ID" value="GEJ58231.1"/>
    <property type="molecule type" value="Genomic_DNA"/>
</dbReference>
<evidence type="ECO:0000313" key="3">
    <source>
        <dbReference type="Proteomes" id="UP000503640"/>
    </source>
</evidence>
<gene>
    <name evidence="2" type="ORF">AMYX_29720</name>
</gene>
<feature type="region of interest" description="Disordered" evidence="1">
    <location>
        <begin position="54"/>
        <end position="73"/>
    </location>
</feature>
<protein>
    <submittedName>
        <fullName evidence="2">Uncharacterized protein</fullName>
    </submittedName>
</protein>
<sequence>MSCPYLTEVTMSFCRAFPVKKLVPSDRVVTTSPCDGECYGECPVYREAAARLGGGSGDLARASHASSNKGGRP</sequence>
<feature type="compositionally biased region" description="Polar residues" evidence="1">
    <location>
        <begin position="64"/>
        <end position="73"/>
    </location>
</feature>
<organism evidence="2 3">
    <name type="scientific">Anaeromyxobacter diazotrophicus</name>
    <dbReference type="NCBI Taxonomy" id="2590199"/>
    <lineage>
        <taxon>Bacteria</taxon>
        <taxon>Pseudomonadati</taxon>
        <taxon>Myxococcota</taxon>
        <taxon>Myxococcia</taxon>
        <taxon>Myxococcales</taxon>
        <taxon>Cystobacterineae</taxon>
        <taxon>Anaeromyxobacteraceae</taxon>
        <taxon>Anaeromyxobacter</taxon>
    </lineage>
</organism>
<evidence type="ECO:0000256" key="1">
    <source>
        <dbReference type="SAM" id="MobiDB-lite"/>
    </source>
</evidence>
<dbReference type="AlphaFoldDB" id="A0A7I9VP82"/>
<keyword evidence="3" id="KW-1185">Reference proteome</keyword>
<comment type="caution">
    <text evidence="2">The sequence shown here is derived from an EMBL/GenBank/DDBJ whole genome shotgun (WGS) entry which is preliminary data.</text>
</comment>
<evidence type="ECO:0000313" key="2">
    <source>
        <dbReference type="EMBL" id="GEJ58231.1"/>
    </source>
</evidence>
<name>A0A7I9VP82_9BACT</name>
<dbReference type="Proteomes" id="UP000503640">
    <property type="component" value="Unassembled WGS sequence"/>
</dbReference>
<reference evidence="3" key="1">
    <citation type="journal article" date="2020" name="Appl. Environ. Microbiol.">
        <title>Diazotrophic Anaeromyxobacter Isolates from Soils.</title>
        <authorList>
            <person name="Masuda Y."/>
            <person name="Yamanaka H."/>
            <person name="Xu Z.X."/>
            <person name="Shiratori Y."/>
            <person name="Aono T."/>
            <person name="Amachi S."/>
            <person name="Senoo K."/>
            <person name="Itoh H."/>
        </authorList>
    </citation>
    <scope>NUCLEOTIDE SEQUENCE [LARGE SCALE GENOMIC DNA]</scope>
    <source>
        <strain evidence="3">R267</strain>
    </source>
</reference>
<accession>A0A7I9VP82</accession>
<proteinExistence type="predicted"/>